<evidence type="ECO:0000256" key="1">
    <source>
        <dbReference type="SAM" id="Phobius"/>
    </source>
</evidence>
<dbReference type="GO" id="GO:0016020">
    <property type="term" value="C:membrane"/>
    <property type="evidence" value="ECO:0007669"/>
    <property type="project" value="InterPro"/>
</dbReference>
<evidence type="ECO:0000259" key="2">
    <source>
        <dbReference type="Pfam" id="PF00892"/>
    </source>
</evidence>
<evidence type="ECO:0000313" key="3">
    <source>
        <dbReference type="EMBL" id="TDQ37816.1"/>
    </source>
</evidence>
<keyword evidence="1" id="KW-1133">Transmembrane helix</keyword>
<organism evidence="3 4">
    <name type="scientific">Thiopseudomonas denitrificans</name>
    <dbReference type="NCBI Taxonomy" id="1501432"/>
    <lineage>
        <taxon>Bacteria</taxon>
        <taxon>Pseudomonadati</taxon>
        <taxon>Pseudomonadota</taxon>
        <taxon>Gammaproteobacteria</taxon>
        <taxon>Pseudomonadales</taxon>
        <taxon>Pseudomonadaceae</taxon>
        <taxon>Thiopseudomonas</taxon>
    </lineage>
</organism>
<dbReference type="EMBL" id="SNYK01000006">
    <property type="protein sequence ID" value="TDQ37816.1"/>
    <property type="molecule type" value="Genomic_DNA"/>
</dbReference>
<dbReference type="Gene3D" id="1.10.3730.20">
    <property type="match status" value="1"/>
</dbReference>
<sequence length="67" mass="7322">MLLLLYLYALQRISASTCSGFIALEPVYAISFAALLFGDPVTPWILVSMALIIGASLILLRIEQKAH</sequence>
<keyword evidence="1" id="KW-0812">Transmembrane</keyword>
<feature type="transmembrane region" description="Helical" evidence="1">
    <location>
        <begin position="41"/>
        <end position="60"/>
    </location>
</feature>
<dbReference type="SUPFAM" id="SSF103481">
    <property type="entry name" value="Multidrug resistance efflux transporter EmrE"/>
    <property type="match status" value="1"/>
</dbReference>
<dbReference type="Proteomes" id="UP000294575">
    <property type="component" value="Unassembled WGS sequence"/>
</dbReference>
<reference evidence="3 4" key="1">
    <citation type="submission" date="2019-03" db="EMBL/GenBank/DDBJ databases">
        <title>Genomic Encyclopedia of Type Strains, Phase IV (KMG-IV): sequencing the most valuable type-strain genomes for metagenomic binning, comparative biology and taxonomic classification.</title>
        <authorList>
            <person name="Goeker M."/>
        </authorList>
    </citation>
    <scope>NUCLEOTIDE SEQUENCE [LARGE SCALE GENOMIC DNA]</scope>
    <source>
        <strain evidence="3 4">DSM 28679</strain>
    </source>
</reference>
<comment type="caution">
    <text evidence="3">The sequence shown here is derived from an EMBL/GenBank/DDBJ whole genome shotgun (WGS) entry which is preliminary data.</text>
</comment>
<evidence type="ECO:0000313" key="4">
    <source>
        <dbReference type="Proteomes" id="UP000294575"/>
    </source>
</evidence>
<keyword evidence="4" id="KW-1185">Reference proteome</keyword>
<feature type="domain" description="EamA" evidence="2">
    <location>
        <begin position="4"/>
        <end position="60"/>
    </location>
</feature>
<dbReference type="InterPro" id="IPR037185">
    <property type="entry name" value="EmrE-like"/>
</dbReference>
<protein>
    <submittedName>
        <fullName evidence="3">EamA-like transporter family protein</fullName>
    </submittedName>
</protein>
<dbReference type="Pfam" id="PF00892">
    <property type="entry name" value="EamA"/>
    <property type="match status" value="1"/>
</dbReference>
<proteinExistence type="predicted"/>
<name>A0A4R6TX11_9GAMM</name>
<accession>A0A4R6TX11</accession>
<gene>
    <name evidence="3" type="ORF">DFQ45_10642</name>
</gene>
<dbReference type="InterPro" id="IPR000620">
    <property type="entry name" value="EamA_dom"/>
</dbReference>
<keyword evidence="1" id="KW-0472">Membrane</keyword>
<dbReference type="AlphaFoldDB" id="A0A4R6TX11"/>